<gene>
    <name evidence="3" type="primary">arnB_2</name>
    <name evidence="3" type="ORF">Rcae01_02816</name>
</gene>
<comment type="caution">
    <text evidence="3">The sequence shown here is derived from an EMBL/GenBank/DDBJ whole genome shotgun (WGS) entry which is preliminary data.</text>
</comment>
<accession>A0ABP9VQD0</accession>
<protein>
    <submittedName>
        <fullName evidence="3">UDP-4-amino-4-deoxy-L-arabinose--oxoglutarate aminotransferase</fullName>
    </submittedName>
</protein>
<name>A0ABP9VQD0_9BACT</name>
<dbReference type="PIRSF" id="PIRSF000390">
    <property type="entry name" value="PLP_StrS"/>
    <property type="match status" value="1"/>
</dbReference>
<proteinExistence type="inferred from homology"/>
<keyword evidence="3" id="KW-0032">Aminotransferase</keyword>
<dbReference type="PANTHER" id="PTHR30244">
    <property type="entry name" value="TRANSAMINASE"/>
    <property type="match status" value="1"/>
</dbReference>
<dbReference type="InterPro" id="IPR015422">
    <property type="entry name" value="PyrdxlP-dep_Trfase_small"/>
</dbReference>
<dbReference type="EMBL" id="BAABRO010000005">
    <property type="protein sequence ID" value="GAA5507361.1"/>
    <property type="molecule type" value="Genomic_DNA"/>
</dbReference>
<dbReference type="PANTHER" id="PTHR30244:SF34">
    <property type="entry name" value="DTDP-4-AMINO-4,6-DIDEOXYGALACTOSE TRANSAMINASE"/>
    <property type="match status" value="1"/>
</dbReference>
<dbReference type="InterPro" id="IPR015424">
    <property type="entry name" value="PyrdxlP-dep_Trfase"/>
</dbReference>
<dbReference type="Gene3D" id="3.90.1150.10">
    <property type="entry name" value="Aspartate Aminotransferase, domain 1"/>
    <property type="match status" value="1"/>
</dbReference>
<sequence length="421" mass="47001">MNIPNEGSMNVPFFRPSISETAIAEVTECLRSGWLTTGPRVKQFEFEFAKFIGAKHAVAVNSCTAALHLAVEAMQLKAGQGVLVPTMTFAATAEIVLYQGGIPILVDCDPATLNMDFEDAANKLEAARSGTLQGSPIEVVGIIPVHVGGLMLDVDHIDAFAKKHTLWVVEDAAHALPSAYRSGADQAWRMCGENTAAVTCYSFYANKTMTTGEGGMAVTSDPHLADRMRQMSLHGLSHDAWKRFQGNSQWDYQIVAPGYKYNLTDLAAAIGLHQLQRVEAMRQERENIAEFFFQRFRNVAELELPPQLENRLHSWHLFPIRLCLDRLSIDRNEFIQCLRERGVGCSVHWRPLHLHPYYQETLQWQASDCPTATHVWNRLVSLPIFPGMTEPEQEHVVRVVTELCAKYSLRQPAAQTNPSGT</sequence>
<dbReference type="GO" id="GO:0008483">
    <property type="term" value="F:transaminase activity"/>
    <property type="evidence" value="ECO:0007669"/>
    <property type="project" value="UniProtKB-KW"/>
</dbReference>
<dbReference type="CDD" id="cd00616">
    <property type="entry name" value="AHBA_syn"/>
    <property type="match status" value="1"/>
</dbReference>
<dbReference type="Gene3D" id="3.40.640.10">
    <property type="entry name" value="Type I PLP-dependent aspartate aminotransferase-like (Major domain)"/>
    <property type="match status" value="1"/>
</dbReference>
<evidence type="ECO:0000256" key="1">
    <source>
        <dbReference type="ARBA" id="ARBA00037999"/>
    </source>
</evidence>
<dbReference type="InterPro" id="IPR000653">
    <property type="entry name" value="DegT/StrS_aminotransferase"/>
</dbReference>
<evidence type="ECO:0000256" key="2">
    <source>
        <dbReference type="RuleBase" id="RU004508"/>
    </source>
</evidence>
<evidence type="ECO:0000313" key="4">
    <source>
        <dbReference type="Proteomes" id="UP001416858"/>
    </source>
</evidence>
<comment type="similarity">
    <text evidence="1 2">Belongs to the DegT/DnrJ/EryC1 family.</text>
</comment>
<dbReference type="Pfam" id="PF01041">
    <property type="entry name" value="DegT_DnrJ_EryC1"/>
    <property type="match status" value="1"/>
</dbReference>
<dbReference type="SUPFAM" id="SSF53383">
    <property type="entry name" value="PLP-dependent transferases"/>
    <property type="match status" value="1"/>
</dbReference>
<dbReference type="InterPro" id="IPR015421">
    <property type="entry name" value="PyrdxlP-dep_Trfase_major"/>
</dbReference>
<keyword evidence="2" id="KW-0663">Pyridoxal phosphate</keyword>
<keyword evidence="4" id="KW-1185">Reference proteome</keyword>
<dbReference type="Proteomes" id="UP001416858">
    <property type="component" value="Unassembled WGS sequence"/>
</dbReference>
<organism evidence="3 4">
    <name type="scientific">Novipirellula caenicola</name>
    <dbReference type="NCBI Taxonomy" id="1536901"/>
    <lineage>
        <taxon>Bacteria</taxon>
        <taxon>Pseudomonadati</taxon>
        <taxon>Planctomycetota</taxon>
        <taxon>Planctomycetia</taxon>
        <taxon>Pirellulales</taxon>
        <taxon>Pirellulaceae</taxon>
        <taxon>Novipirellula</taxon>
    </lineage>
</organism>
<keyword evidence="3" id="KW-0808">Transferase</keyword>
<reference evidence="3 4" key="1">
    <citation type="submission" date="2024-02" db="EMBL/GenBank/DDBJ databases">
        <title>Rhodopirellula caenicola NBRC 110016.</title>
        <authorList>
            <person name="Ichikawa N."/>
            <person name="Katano-Makiyama Y."/>
            <person name="Hidaka K."/>
        </authorList>
    </citation>
    <scope>NUCLEOTIDE SEQUENCE [LARGE SCALE GENOMIC DNA]</scope>
    <source>
        <strain evidence="3 4">NBRC 110016</strain>
    </source>
</reference>
<evidence type="ECO:0000313" key="3">
    <source>
        <dbReference type="EMBL" id="GAA5507361.1"/>
    </source>
</evidence>